<evidence type="ECO:0000259" key="1">
    <source>
        <dbReference type="Pfam" id="PF12697"/>
    </source>
</evidence>
<dbReference type="InterPro" id="IPR052897">
    <property type="entry name" value="Sec-Metab_Biosynth_Hydrolase"/>
</dbReference>
<dbReference type="GeneID" id="70191247"/>
<dbReference type="InterPro" id="IPR029058">
    <property type="entry name" value="AB_hydrolase_fold"/>
</dbReference>
<dbReference type="OrthoDB" id="408373at2759"/>
<keyword evidence="3" id="KW-1185">Reference proteome</keyword>
<dbReference type="Pfam" id="PF12697">
    <property type="entry name" value="Abhydrolase_6"/>
    <property type="match status" value="1"/>
</dbReference>
<organism evidence="2 3">
    <name type="scientific">Microdochium trichocladiopsis</name>
    <dbReference type="NCBI Taxonomy" id="1682393"/>
    <lineage>
        <taxon>Eukaryota</taxon>
        <taxon>Fungi</taxon>
        <taxon>Dikarya</taxon>
        <taxon>Ascomycota</taxon>
        <taxon>Pezizomycotina</taxon>
        <taxon>Sordariomycetes</taxon>
        <taxon>Xylariomycetidae</taxon>
        <taxon>Xylariales</taxon>
        <taxon>Microdochiaceae</taxon>
        <taxon>Microdochium</taxon>
    </lineage>
</organism>
<dbReference type="SUPFAM" id="SSF53474">
    <property type="entry name" value="alpha/beta-Hydrolases"/>
    <property type="match status" value="1"/>
</dbReference>
<evidence type="ECO:0000313" key="2">
    <source>
        <dbReference type="EMBL" id="KAH7010633.1"/>
    </source>
</evidence>
<name>A0A9P8XSW8_9PEZI</name>
<dbReference type="PANTHER" id="PTHR37017">
    <property type="entry name" value="AB HYDROLASE-1 DOMAIN-CONTAINING PROTEIN-RELATED"/>
    <property type="match status" value="1"/>
</dbReference>
<dbReference type="AlphaFoldDB" id="A0A9P8XSW8"/>
<proteinExistence type="predicted"/>
<sequence length="231" mass="24490">MPKPVIVIVPGAWLKPVCHDAFVHELNTLGFGAFCVSLPTVGSARDPPPDLHDDIAAVQQALRSLANEGRKALVVAHSSGGLISSNAVAGQDNVVGLIYLAAFLVRKGESLMDLLGGQPLPWMDVQGEKVFGKPSLVASMTHTALSLFTQASNYEPWATGLTPCAYIYCEDDNALPIGHQKHMASLLGSNLHTTTLKAGHCPFLSMPAVLAEAVKALEEKLDRCARSSSVI</sequence>
<dbReference type="PANTHER" id="PTHR37017:SF13">
    <property type="entry name" value="AB HYDROLASE-1 DOMAIN-CONTAINING PROTEIN"/>
    <property type="match status" value="1"/>
</dbReference>
<comment type="caution">
    <text evidence="2">The sequence shown here is derived from an EMBL/GenBank/DDBJ whole genome shotgun (WGS) entry which is preliminary data.</text>
</comment>
<reference evidence="2" key="1">
    <citation type="journal article" date="2021" name="Nat. Commun.">
        <title>Genetic determinants of endophytism in the Arabidopsis root mycobiome.</title>
        <authorList>
            <person name="Mesny F."/>
            <person name="Miyauchi S."/>
            <person name="Thiergart T."/>
            <person name="Pickel B."/>
            <person name="Atanasova L."/>
            <person name="Karlsson M."/>
            <person name="Huettel B."/>
            <person name="Barry K.W."/>
            <person name="Haridas S."/>
            <person name="Chen C."/>
            <person name="Bauer D."/>
            <person name="Andreopoulos W."/>
            <person name="Pangilinan J."/>
            <person name="LaButti K."/>
            <person name="Riley R."/>
            <person name="Lipzen A."/>
            <person name="Clum A."/>
            <person name="Drula E."/>
            <person name="Henrissat B."/>
            <person name="Kohler A."/>
            <person name="Grigoriev I.V."/>
            <person name="Martin F.M."/>
            <person name="Hacquard S."/>
        </authorList>
    </citation>
    <scope>NUCLEOTIDE SEQUENCE</scope>
    <source>
        <strain evidence="2">MPI-CAGE-CH-0230</strain>
    </source>
</reference>
<gene>
    <name evidence="2" type="ORF">B0I36DRAFT_401348</name>
</gene>
<protein>
    <submittedName>
        <fullName evidence="2">Alpha/beta hydrolase fold-1</fullName>
    </submittedName>
</protein>
<evidence type="ECO:0000313" key="3">
    <source>
        <dbReference type="Proteomes" id="UP000756346"/>
    </source>
</evidence>
<keyword evidence="2" id="KW-0378">Hydrolase</keyword>
<dbReference type="RefSeq" id="XP_046004164.1">
    <property type="nucleotide sequence ID" value="XM_046161701.1"/>
</dbReference>
<accession>A0A9P8XSW8</accession>
<dbReference type="Gene3D" id="3.40.50.1820">
    <property type="entry name" value="alpha/beta hydrolase"/>
    <property type="match status" value="1"/>
</dbReference>
<dbReference type="GO" id="GO:0016787">
    <property type="term" value="F:hydrolase activity"/>
    <property type="evidence" value="ECO:0007669"/>
    <property type="project" value="UniProtKB-KW"/>
</dbReference>
<feature type="domain" description="AB hydrolase-1" evidence="1">
    <location>
        <begin position="6"/>
        <end position="213"/>
    </location>
</feature>
<dbReference type="InterPro" id="IPR000073">
    <property type="entry name" value="AB_hydrolase_1"/>
</dbReference>
<dbReference type="EMBL" id="JAGTJQ010000017">
    <property type="protein sequence ID" value="KAH7010633.1"/>
    <property type="molecule type" value="Genomic_DNA"/>
</dbReference>
<dbReference type="Proteomes" id="UP000756346">
    <property type="component" value="Unassembled WGS sequence"/>
</dbReference>